<protein>
    <submittedName>
        <fullName evidence="2">Uncharacterized protein</fullName>
    </submittedName>
</protein>
<dbReference type="Proteomes" id="UP001059041">
    <property type="component" value="Linkage Group LG24"/>
</dbReference>
<reference evidence="2" key="1">
    <citation type="submission" date="2021-02" db="EMBL/GenBank/DDBJ databases">
        <title>Comparative genomics reveals that relaxation of natural selection precedes convergent phenotypic evolution of cavefish.</title>
        <authorList>
            <person name="Peng Z."/>
        </authorList>
    </citation>
    <scope>NUCLEOTIDE SEQUENCE</scope>
    <source>
        <tissue evidence="2">Muscle</tissue>
    </source>
</reference>
<accession>A0A9W7WAQ8</accession>
<dbReference type="EMBL" id="JAFHDT010000024">
    <property type="protein sequence ID" value="KAI7791899.1"/>
    <property type="molecule type" value="Genomic_DNA"/>
</dbReference>
<comment type="caution">
    <text evidence="2">The sequence shown here is derived from an EMBL/GenBank/DDBJ whole genome shotgun (WGS) entry which is preliminary data.</text>
</comment>
<name>A0A9W7WAQ8_TRIRA</name>
<proteinExistence type="predicted"/>
<evidence type="ECO:0000256" key="1">
    <source>
        <dbReference type="SAM" id="MobiDB-lite"/>
    </source>
</evidence>
<sequence length="81" mass="8841">MRGRGDETEEELTPGGGRGRLWLSASVNTVDTCSRDRKLKSEVYTVKGVLALQLHVSSTYKHHPSSLSDISHTSAPFTLQG</sequence>
<dbReference type="AlphaFoldDB" id="A0A9W7WAQ8"/>
<organism evidence="2 3">
    <name type="scientific">Triplophysa rosa</name>
    <name type="common">Cave loach</name>
    <dbReference type="NCBI Taxonomy" id="992332"/>
    <lineage>
        <taxon>Eukaryota</taxon>
        <taxon>Metazoa</taxon>
        <taxon>Chordata</taxon>
        <taxon>Craniata</taxon>
        <taxon>Vertebrata</taxon>
        <taxon>Euteleostomi</taxon>
        <taxon>Actinopterygii</taxon>
        <taxon>Neopterygii</taxon>
        <taxon>Teleostei</taxon>
        <taxon>Ostariophysi</taxon>
        <taxon>Cypriniformes</taxon>
        <taxon>Nemacheilidae</taxon>
        <taxon>Triplophysa</taxon>
    </lineage>
</organism>
<gene>
    <name evidence="2" type="ORF">IRJ41_013529</name>
</gene>
<evidence type="ECO:0000313" key="2">
    <source>
        <dbReference type="EMBL" id="KAI7791899.1"/>
    </source>
</evidence>
<evidence type="ECO:0000313" key="3">
    <source>
        <dbReference type="Proteomes" id="UP001059041"/>
    </source>
</evidence>
<feature type="region of interest" description="Disordered" evidence="1">
    <location>
        <begin position="62"/>
        <end position="81"/>
    </location>
</feature>
<keyword evidence="3" id="KW-1185">Reference proteome</keyword>